<comment type="caution">
    <text evidence="5">The sequence shown here is derived from an EMBL/GenBank/DDBJ whole genome shotgun (WGS) entry which is preliminary data.</text>
</comment>
<proteinExistence type="inferred from homology"/>
<dbReference type="EMBL" id="JAUCDY010000001">
    <property type="protein sequence ID" value="MDM7856832.1"/>
    <property type="molecule type" value="Genomic_DNA"/>
</dbReference>
<keyword evidence="6" id="KW-1185">Reference proteome</keyword>
<dbReference type="Proteomes" id="UP001241056">
    <property type="component" value="Unassembled WGS sequence"/>
</dbReference>
<evidence type="ECO:0000256" key="2">
    <source>
        <dbReference type="ARBA" id="ARBA00022777"/>
    </source>
</evidence>
<dbReference type="Pfam" id="PF02685">
    <property type="entry name" value="Glucokinase"/>
    <property type="match status" value="1"/>
</dbReference>
<evidence type="ECO:0000256" key="3">
    <source>
        <dbReference type="RuleBase" id="RU004046"/>
    </source>
</evidence>
<comment type="similarity">
    <text evidence="3">Belongs to the bacterial glucokinase family.</text>
</comment>
<organism evidence="5 6">
    <name type="scientific">Thiopseudomonas acetoxidans</name>
    <dbReference type="NCBI Taxonomy" id="3041622"/>
    <lineage>
        <taxon>Bacteria</taxon>
        <taxon>Pseudomonadati</taxon>
        <taxon>Pseudomonadota</taxon>
        <taxon>Gammaproteobacteria</taxon>
        <taxon>Pseudomonadales</taxon>
        <taxon>Pseudomonadaceae</taxon>
        <taxon>Thiopseudomonas</taxon>
    </lineage>
</organism>
<dbReference type="InterPro" id="IPR003836">
    <property type="entry name" value="Glucokinase"/>
</dbReference>
<evidence type="ECO:0000256" key="4">
    <source>
        <dbReference type="SAM" id="Phobius"/>
    </source>
</evidence>
<accession>A0ABT7SMN0</accession>
<keyword evidence="2" id="KW-0418">Kinase</keyword>
<keyword evidence="4" id="KW-0812">Transmembrane</keyword>
<keyword evidence="1 5" id="KW-0808">Transferase</keyword>
<evidence type="ECO:0000256" key="1">
    <source>
        <dbReference type="ARBA" id="ARBA00022679"/>
    </source>
</evidence>
<dbReference type="EC" id="2.7.1.2" evidence="5"/>
<dbReference type="CDD" id="cd24008">
    <property type="entry name" value="ASKHA_NBD_GLK"/>
    <property type="match status" value="1"/>
</dbReference>
<protein>
    <submittedName>
        <fullName evidence="5">Glucokinase</fullName>
        <ecNumber evidence="5">2.7.1.2</ecNumber>
    </submittedName>
</protein>
<name>A0ABT7SMN0_9GAMM</name>
<dbReference type="SUPFAM" id="SSF53067">
    <property type="entry name" value="Actin-like ATPase domain"/>
    <property type="match status" value="1"/>
</dbReference>
<evidence type="ECO:0000313" key="5">
    <source>
        <dbReference type="EMBL" id="MDM7856832.1"/>
    </source>
</evidence>
<dbReference type="PANTHER" id="PTHR47363:SF1">
    <property type="entry name" value="GLUCOKINASE"/>
    <property type="match status" value="1"/>
</dbReference>
<evidence type="ECO:0000313" key="6">
    <source>
        <dbReference type="Proteomes" id="UP001241056"/>
    </source>
</evidence>
<keyword evidence="4" id="KW-0472">Membrane</keyword>
<dbReference type="PANTHER" id="PTHR47363">
    <property type="entry name" value="GLUCOKINASE"/>
    <property type="match status" value="1"/>
</dbReference>
<dbReference type="RefSeq" id="WP_289409437.1">
    <property type="nucleotide sequence ID" value="NZ_JAUCDY010000001.1"/>
</dbReference>
<gene>
    <name evidence="5" type="primary">glk</name>
    <name evidence="5" type="ORF">QEZ41_00850</name>
</gene>
<dbReference type="NCBIfam" id="TIGR00749">
    <property type="entry name" value="glk"/>
    <property type="match status" value="1"/>
</dbReference>
<keyword evidence="4" id="KW-1133">Transmembrane helix</keyword>
<dbReference type="Gene3D" id="3.40.367.20">
    <property type="match status" value="1"/>
</dbReference>
<dbReference type="GO" id="GO:0004340">
    <property type="term" value="F:glucokinase activity"/>
    <property type="evidence" value="ECO:0007669"/>
    <property type="project" value="UniProtKB-EC"/>
</dbReference>
<dbReference type="Gene3D" id="3.30.420.40">
    <property type="match status" value="1"/>
</dbReference>
<feature type="transmembrane region" description="Helical" evidence="4">
    <location>
        <begin position="241"/>
        <end position="264"/>
    </location>
</feature>
<sequence>MLVLAGDIGGTKSWLAAFDTQQSNSIVAEKIYSSQQFDSLSAVVREFCRDFQLNSFRSACFGLPGPVTGEQAQLTNLPWLVTSQEIIQQCDIAKVKLINDFQAAALGIDAISTEQLVCLQEGSFNPQGNRLVVGAGTGLGVAPVVNTPQGFVPQPCEGGHMDFAPANELQQRLQRWLWQNWRHLSYERLLSGAGLQALYAFFSKLPLKEQESWPAPEQIQLWAQAGQAEAIKAINAFVQIYAAYIGNLALLWPAYAGIYIAGGIGAKLEPWMRKQGFLTKLQDKGRMSDLVAGMPVYLVKDPALGLKGAMMCAKTL</sequence>
<dbReference type="InterPro" id="IPR043129">
    <property type="entry name" value="ATPase_NBD"/>
</dbReference>
<reference evidence="5 6" key="1">
    <citation type="submission" date="2023-06" db="EMBL/GenBank/DDBJ databases">
        <title>Thiopseudomonas sp. CY1220 draft genome sequence.</title>
        <authorList>
            <person name="Zhao G."/>
            <person name="An M."/>
        </authorList>
    </citation>
    <scope>NUCLEOTIDE SEQUENCE [LARGE SCALE GENOMIC DNA]</scope>
    <source>
        <strain evidence="5 6">CY1220</strain>
    </source>
</reference>